<dbReference type="InterPro" id="IPR000045">
    <property type="entry name" value="Prepilin_IV_endopep_pep"/>
</dbReference>
<protein>
    <submittedName>
        <fullName evidence="4">Flp pilus assembly protein, protease CpaA</fullName>
    </submittedName>
</protein>
<dbReference type="PANTHER" id="PTHR30487:SF0">
    <property type="entry name" value="PREPILIN LEADER PEPTIDASE_N-METHYLTRANSFERASE-RELATED"/>
    <property type="match status" value="1"/>
</dbReference>
<dbReference type="EMBL" id="LS483487">
    <property type="protein sequence ID" value="SQJ13527.1"/>
    <property type="molecule type" value="Genomic_DNA"/>
</dbReference>
<feature type="domain" description="Prepilin type IV endopeptidase peptidase" evidence="3">
    <location>
        <begin position="7"/>
        <end position="118"/>
    </location>
</feature>
<gene>
    <name evidence="4" type="ORF">NCTC12112_02854</name>
</gene>
<dbReference type="AlphaFoldDB" id="A0AAX2JGW1"/>
<accession>A0AAX2JGW1</accession>
<keyword evidence="2" id="KW-0812">Transmembrane</keyword>
<comment type="similarity">
    <text evidence="1">Belongs to the peptidase A24 family.</text>
</comment>
<dbReference type="InterPro" id="IPR050882">
    <property type="entry name" value="Prepilin_peptidase/N-MTase"/>
</dbReference>
<dbReference type="GeneID" id="78454123"/>
<feature type="transmembrane region" description="Helical" evidence="2">
    <location>
        <begin position="51"/>
        <end position="69"/>
    </location>
</feature>
<proteinExistence type="inferred from homology"/>
<evidence type="ECO:0000259" key="3">
    <source>
        <dbReference type="Pfam" id="PF01478"/>
    </source>
</evidence>
<organism evidence="4 5">
    <name type="scientific">Fusobacterium ulcerans</name>
    <dbReference type="NCBI Taxonomy" id="861"/>
    <lineage>
        <taxon>Bacteria</taxon>
        <taxon>Fusobacteriati</taxon>
        <taxon>Fusobacteriota</taxon>
        <taxon>Fusobacteriia</taxon>
        <taxon>Fusobacteriales</taxon>
        <taxon>Fusobacteriaceae</taxon>
        <taxon>Fusobacterium</taxon>
    </lineage>
</organism>
<evidence type="ECO:0000256" key="2">
    <source>
        <dbReference type="SAM" id="Phobius"/>
    </source>
</evidence>
<dbReference type="GO" id="GO:0006465">
    <property type="term" value="P:signal peptide processing"/>
    <property type="evidence" value="ECO:0007669"/>
    <property type="project" value="TreeGrafter"/>
</dbReference>
<keyword evidence="4" id="KW-0645">Protease</keyword>
<dbReference type="KEGG" id="ful:C4N20_04840"/>
<name>A0AAX2JGW1_9FUSO</name>
<dbReference type="GO" id="GO:0005886">
    <property type="term" value="C:plasma membrane"/>
    <property type="evidence" value="ECO:0007669"/>
    <property type="project" value="TreeGrafter"/>
</dbReference>
<evidence type="ECO:0000313" key="4">
    <source>
        <dbReference type="EMBL" id="SQJ13527.1"/>
    </source>
</evidence>
<dbReference type="Gene3D" id="1.20.120.1220">
    <property type="match status" value="1"/>
</dbReference>
<dbReference type="RefSeq" id="WP_005979535.1">
    <property type="nucleotide sequence ID" value="NZ_CABKNW010000004.1"/>
</dbReference>
<dbReference type="GO" id="GO:0004190">
    <property type="term" value="F:aspartic-type endopeptidase activity"/>
    <property type="evidence" value="ECO:0007669"/>
    <property type="project" value="InterPro"/>
</dbReference>
<evidence type="ECO:0000313" key="5">
    <source>
        <dbReference type="Proteomes" id="UP000249008"/>
    </source>
</evidence>
<reference evidence="4 5" key="1">
    <citation type="submission" date="2018-06" db="EMBL/GenBank/DDBJ databases">
        <authorList>
            <consortium name="Pathogen Informatics"/>
            <person name="Doyle S."/>
        </authorList>
    </citation>
    <scope>NUCLEOTIDE SEQUENCE [LARGE SCALE GENOMIC DNA]</scope>
    <source>
        <strain evidence="4 5">NCTC12112</strain>
    </source>
</reference>
<dbReference type="Proteomes" id="UP000249008">
    <property type="component" value="Chromosome 1"/>
</dbReference>
<keyword evidence="2" id="KW-1133">Transmembrane helix</keyword>
<evidence type="ECO:0000256" key="1">
    <source>
        <dbReference type="ARBA" id="ARBA00005801"/>
    </source>
</evidence>
<dbReference type="Pfam" id="PF01478">
    <property type="entry name" value="Peptidase_A24"/>
    <property type="match status" value="1"/>
</dbReference>
<feature type="transmembrane region" description="Helical" evidence="2">
    <location>
        <begin position="103"/>
        <end position="122"/>
    </location>
</feature>
<dbReference type="PANTHER" id="PTHR30487">
    <property type="entry name" value="TYPE 4 PREPILIN-LIKE PROTEINS LEADER PEPTIDE-PROCESSING ENZYME"/>
    <property type="match status" value="1"/>
</dbReference>
<keyword evidence="2" id="KW-0472">Membrane</keyword>
<keyword evidence="4" id="KW-0378">Hydrolase</keyword>
<feature type="transmembrane region" description="Helical" evidence="2">
    <location>
        <begin position="131"/>
        <end position="148"/>
    </location>
</feature>
<sequence>MENLFIIFLLAVSFFILAIDIKKLYIPNTLNIIFFVGAVCYRGIDIYEIENGIIGAGVYTLPLLFFYGYGSDIAGKEIMGFGDIKLMMGVGYILGYSNFYTVYIYYLGAFVIAAIFGIGYIIKKKAVKGEIPFSPFLLISFYYIFFMGKV</sequence>